<dbReference type="PANTHER" id="PTHR45867">
    <property type="entry name" value="PURPLE ACID PHOSPHATASE"/>
    <property type="match status" value="1"/>
</dbReference>
<dbReference type="EMBL" id="MVBO01000378">
    <property type="protein sequence ID" value="OZJ01427.1"/>
    <property type="molecule type" value="Genomic_DNA"/>
</dbReference>
<dbReference type="SUPFAM" id="SSF49363">
    <property type="entry name" value="Purple acid phosphatase, N-terminal domain"/>
    <property type="match status" value="1"/>
</dbReference>
<feature type="signal peptide" evidence="3">
    <location>
        <begin position="1"/>
        <end position="16"/>
    </location>
</feature>
<dbReference type="PROSITE" id="PS50853">
    <property type="entry name" value="FN3"/>
    <property type="match status" value="1"/>
</dbReference>
<dbReference type="InterPro" id="IPR041792">
    <property type="entry name" value="MPP_PAP"/>
</dbReference>
<dbReference type="AlphaFoldDB" id="A0A261XST0"/>
<dbReference type="Pfam" id="PF14008">
    <property type="entry name" value="Metallophos_C"/>
    <property type="match status" value="1"/>
</dbReference>
<dbReference type="OrthoDB" id="2345926at2759"/>
<comment type="similarity">
    <text evidence="3">Belongs to the metallophosphoesterase superfamily. Purple acid phosphatase family.</text>
</comment>
<dbReference type="Pfam" id="PF16656">
    <property type="entry name" value="Pur_ac_phosph_N"/>
    <property type="match status" value="1"/>
</dbReference>
<keyword evidence="7" id="KW-1185">Reference proteome</keyword>
<evidence type="ECO:0000256" key="3">
    <source>
        <dbReference type="RuleBase" id="RU361203"/>
    </source>
</evidence>
<dbReference type="CDD" id="cd00063">
    <property type="entry name" value="FN3"/>
    <property type="match status" value="1"/>
</dbReference>
<feature type="domain" description="Fibronectin type-III" evidence="5">
    <location>
        <begin position="29"/>
        <end position="124"/>
    </location>
</feature>
<proteinExistence type="inferred from homology"/>
<name>A0A261XST0_9FUNG</name>
<dbReference type="InterPro" id="IPR025733">
    <property type="entry name" value="PAPs_C"/>
</dbReference>
<organism evidence="6 7">
    <name type="scientific">Bifiguratus adelaidae</name>
    <dbReference type="NCBI Taxonomy" id="1938954"/>
    <lineage>
        <taxon>Eukaryota</taxon>
        <taxon>Fungi</taxon>
        <taxon>Fungi incertae sedis</taxon>
        <taxon>Mucoromycota</taxon>
        <taxon>Mucoromycotina</taxon>
        <taxon>Endogonomycetes</taxon>
        <taxon>Endogonales</taxon>
        <taxon>Endogonales incertae sedis</taxon>
        <taxon>Bifiguratus</taxon>
    </lineage>
</organism>
<dbReference type="InterPro" id="IPR015914">
    <property type="entry name" value="PAPs_N"/>
</dbReference>
<keyword evidence="1 3" id="KW-0732">Signal</keyword>
<dbReference type="Proteomes" id="UP000242875">
    <property type="component" value="Unassembled WGS sequence"/>
</dbReference>
<reference evidence="6 7" key="1">
    <citation type="journal article" date="2017" name="Mycologia">
        <title>Bifiguratus adelaidae, gen. et sp. nov., a new member of Mucoromycotina in endophytic and soil-dwelling habitats.</title>
        <authorList>
            <person name="Torres-Cruz T.J."/>
            <person name="Billingsley Tobias T.L."/>
            <person name="Almatruk M."/>
            <person name="Hesse C."/>
            <person name="Kuske C.R."/>
            <person name="Desiro A."/>
            <person name="Benucci G.M."/>
            <person name="Bonito G."/>
            <person name="Stajich J.E."/>
            <person name="Dunlap C."/>
            <person name="Arnold A.E."/>
            <person name="Porras-Alfaro A."/>
        </authorList>
    </citation>
    <scope>NUCLEOTIDE SEQUENCE [LARGE SCALE GENOMIC DNA]</scope>
    <source>
        <strain evidence="6 7">AZ0501</strain>
    </source>
</reference>
<evidence type="ECO:0000313" key="6">
    <source>
        <dbReference type="EMBL" id="OZJ01427.1"/>
    </source>
</evidence>
<sequence length="509" mass="56542">MKLFVSAVLLVAAASAAHVPGSVPSNLYEPLEHRLAYAGPRGMTVSWNTFAKIDKPLVKYSQNPHKLTQDAKGNSVIYPTSRTWNHHVTLQDLKPNTKYYYTVTGENCHECPENEVYSFSTSLPAGDKTPYSIAVVVDLGLMGPQGLSTKVGTGAANPLGPNDTNTIQSLVQNIDSYDFLWHTGDIAYADYWLKEEIQGYLSNTTLTGGAELYETMLESFYDEMQPISSVKPYMVGPGNHEANCDNGGTTDPVHNITYTYDICLPGQLNFTGYINHFRMPSKESNGVGNFWYSWDHGLVHYIQLDTETDLGNGILAPDAPGGPEDENSGPFGSYPNEQVDWLAKDLASVDRSVTPWIVVGAHRPWYASYANKSSAICTVCKNAFEPLLNKYEVDLVMHGHIHFYERNAPMKNGVVDPNELNNPSSPWYIVNGAAGHYDGLDPLQYPIQNYSRYTTDQAYGWSRITVHNATHLTQEFVASRNNTVLDSATLYKEHNFKSKGHSKGYRGQH</sequence>
<keyword evidence="2" id="KW-0325">Glycoprotein</keyword>
<protein>
    <recommendedName>
        <fullName evidence="3">Purple acid phosphatase</fullName>
        <ecNumber evidence="3">3.1.3.2</ecNumber>
    </recommendedName>
</protein>
<dbReference type="Gene3D" id="3.60.21.10">
    <property type="match status" value="1"/>
</dbReference>
<dbReference type="GO" id="GO:0003993">
    <property type="term" value="F:acid phosphatase activity"/>
    <property type="evidence" value="ECO:0007669"/>
    <property type="project" value="UniProtKB-EC"/>
</dbReference>
<comment type="catalytic activity">
    <reaction evidence="3">
        <text>a phosphate monoester + H2O = an alcohol + phosphate</text>
        <dbReference type="Rhea" id="RHEA:15017"/>
        <dbReference type="ChEBI" id="CHEBI:15377"/>
        <dbReference type="ChEBI" id="CHEBI:30879"/>
        <dbReference type="ChEBI" id="CHEBI:43474"/>
        <dbReference type="ChEBI" id="CHEBI:67140"/>
        <dbReference type="EC" id="3.1.3.2"/>
    </reaction>
</comment>
<dbReference type="PANTHER" id="PTHR45867:SF3">
    <property type="entry name" value="ACID PHOSPHATASE TYPE 7"/>
    <property type="match status" value="1"/>
</dbReference>
<feature type="chain" id="PRO_5011820513" description="Purple acid phosphatase" evidence="3">
    <location>
        <begin position="17"/>
        <end position="509"/>
    </location>
</feature>
<dbReference type="SUPFAM" id="SSF56300">
    <property type="entry name" value="Metallo-dependent phosphatases"/>
    <property type="match status" value="1"/>
</dbReference>
<dbReference type="InterPro" id="IPR008963">
    <property type="entry name" value="Purple_acid_Pase-like_N"/>
</dbReference>
<keyword evidence="3" id="KW-0378">Hydrolase</keyword>
<comment type="caution">
    <text evidence="6">The sequence shown here is derived from an EMBL/GenBank/DDBJ whole genome shotgun (WGS) entry which is preliminary data.</text>
</comment>
<evidence type="ECO:0000256" key="2">
    <source>
        <dbReference type="ARBA" id="ARBA00023180"/>
    </source>
</evidence>
<gene>
    <name evidence="6" type="ORF">BZG36_05750</name>
</gene>
<feature type="region of interest" description="Disordered" evidence="4">
    <location>
        <begin position="313"/>
        <end position="334"/>
    </location>
</feature>
<dbReference type="CDD" id="cd00839">
    <property type="entry name" value="MPP_PAPs"/>
    <property type="match status" value="1"/>
</dbReference>
<evidence type="ECO:0000313" key="7">
    <source>
        <dbReference type="Proteomes" id="UP000242875"/>
    </source>
</evidence>
<dbReference type="InterPro" id="IPR004843">
    <property type="entry name" value="Calcineurin-like_PHP"/>
</dbReference>
<dbReference type="InterPro" id="IPR003961">
    <property type="entry name" value="FN3_dom"/>
</dbReference>
<evidence type="ECO:0000256" key="1">
    <source>
        <dbReference type="ARBA" id="ARBA00022729"/>
    </source>
</evidence>
<evidence type="ECO:0000256" key="4">
    <source>
        <dbReference type="SAM" id="MobiDB-lite"/>
    </source>
</evidence>
<dbReference type="EC" id="3.1.3.2" evidence="3"/>
<dbReference type="InterPro" id="IPR029052">
    <property type="entry name" value="Metallo-depent_PP-like"/>
</dbReference>
<dbReference type="GO" id="GO:0046872">
    <property type="term" value="F:metal ion binding"/>
    <property type="evidence" value="ECO:0007669"/>
    <property type="project" value="InterPro"/>
</dbReference>
<dbReference type="Pfam" id="PF00149">
    <property type="entry name" value="Metallophos"/>
    <property type="match status" value="1"/>
</dbReference>
<accession>A0A261XST0</accession>
<dbReference type="Gene3D" id="2.60.40.380">
    <property type="entry name" value="Purple acid phosphatase-like, N-terminal"/>
    <property type="match status" value="1"/>
</dbReference>
<evidence type="ECO:0000259" key="5">
    <source>
        <dbReference type="PROSITE" id="PS50853"/>
    </source>
</evidence>